<dbReference type="SMART" id="SM00922">
    <property type="entry name" value="MR_MLE"/>
    <property type="match status" value="1"/>
</dbReference>
<dbReference type="SFLD" id="SFLDS00001">
    <property type="entry name" value="Enolase"/>
    <property type="match status" value="1"/>
</dbReference>
<dbReference type="InterPro" id="IPR029017">
    <property type="entry name" value="Enolase-like_N"/>
</dbReference>
<evidence type="ECO:0000313" key="2">
    <source>
        <dbReference type="EMBL" id="CAB4708878.1"/>
    </source>
</evidence>
<dbReference type="AlphaFoldDB" id="A0A6J6QJ57"/>
<dbReference type="InterPro" id="IPR013341">
    <property type="entry name" value="Mandelate_racemase_N_dom"/>
</dbReference>
<proteinExistence type="predicted"/>
<accession>A0A6J6QJ57</accession>
<dbReference type="SUPFAM" id="SSF54826">
    <property type="entry name" value="Enolase N-terminal domain-like"/>
    <property type="match status" value="1"/>
</dbReference>
<dbReference type="PANTHER" id="PTHR48080">
    <property type="entry name" value="D-GALACTONATE DEHYDRATASE-RELATED"/>
    <property type="match status" value="1"/>
</dbReference>
<dbReference type="Gene3D" id="3.30.390.10">
    <property type="entry name" value="Enolase-like, N-terminal domain"/>
    <property type="match status" value="1"/>
</dbReference>
<dbReference type="InterPro" id="IPR036849">
    <property type="entry name" value="Enolase-like_C_sf"/>
</dbReference>
<dbReference type="InterPro" id="IPR018110">
    <property type="entry name" value="Mandel_Rmase/mucon_lact_enz_CS"/>
</dbReference>
<dbReference type="SUPFAM" id="SSF51604">
    <property type="entry name" value="Enolase C-terminal domain-like"/>
    <property type="match status" value="1"/>
</dbReference>
<dbReference type="Pfam" id="PF02746">
    <property type="entry name" value="MR_MLE_N"/>
    <property type="match status" value="1"/>
</dbReference>
<dbReference type="Pfam" id="PF13378">
    <property type="entry name" value="MR_MLE_C"/>
    <property type="match status" value="1"/>
</dbReference>
<organism evidence="2">
    <name type="scientific">freshwater metagenome</name>
    <dbReference type="NCBI Taxonomy" id="449393"/>
    <lineage>
        <taxon>unclassified sequences</taxon>
        <taxon>metagenomes</taxon>
        <taxon>ecological metagenomes</taxon>
    </lineage>
</organism>
<dbReference type="InterPro" id="IPR013342">
    <property type="entry name" value="Mandelate_racemase_C"/>
</dbReference>
<dbReference type="EMBL" id="CAEZXP010000008">
    <property type="protein sequence ID" value="CAB4708878.1"/>
    <property type="molecule type" value="Genomic_DNA"/>
</dbReference>
<gene>
    <name evidence="2" type="ORF">UFOPK2399_01865</name>
</gene>
<dbReference type="PROSITE" id="PS00908">
    <property type="entry name" value="MR_MLE_1"/>
    <property type="match status" value="1"/>
</dbReference>
<dbReference type="SFLD" id="SFLDG00179">
    <property type="entry name" value="mandelate_racemase"/>
    <property type="match status" value="1"/>
</dbReference>
<dbReference type="GO" id="GO:0000287">
    <property type="term" value="F:magnesium ion binding"/>
    <property type="evidence" value="ECO:0007669"/>
    <property type="project" value="UniProtKB-ARBA"/>
</dbReference>
<dbReference type="InterPro" id="IPR029065">
    <property type="entry name" value="Enolase_C-like"/>
</dbReference>
<name>A0A6J6QJ57_9ZZZZ</name>
<dbReference type="Gene3D" id="3.20.20.120">
    <property type="entry name" value="Enolase-like C-terminal domain"/>
    <property type="match status" value="1"/>
</dbReference>
<dbReference type="InterPro" id="IPR034593">
    <property type="entry name" value="DgoD-like"/>
</dbReference>
<protein>
    <submittedName>
        <fullName evidence="2">Unannotated protein</fullName>
    </submittedName>
</protein>
<dbReference type="CDD" id="cd03316">
    <property type="entry name" value="MR_like"/>
    <property type="match status" value="1"/>
</dbReference>
<sequence>MKITEVTALPISVGGNYAALANAYEWAVIIVLIKTDEGLTGIGEASLAGQGRGVLGILDHFGEMLVGQDPDRIEHWWSEMVRGTFWSNGQVIMSAAAGIDMALWDLKGKALGVPVWSLLGGPTREKVRVYVHLKGQTADELIEDALARKEAGYTALRYGPMAAFEHEPLTHWDPQKSIRETIKGTERIREAVGEEIDLLIDAHTMYTPAEAAYLGHALEPFRLFFYEDPIRPLNPNSLKLVRDKVNLPIATGEQFAHKWEFQPIIEQELVDYLRIDLVHAGGITEGKKILAMGEAHGQRSALHHASSPVNGVACLHLDLAIPNFGIQEWMELEPLYELFPNAPRANAGYVTPLSGPGFGLEFDEAEARKRPSRDARLPQRYWLDGAHADY</sequence>
<dbReference type="GO" id="GO:0009063">
    <property type="term" value="P:amino acid catabolic process"/>
    <property type="evidence" value="ECO:0007669"/>
    <property type="project" value="InterPro"/>
</dbReference>
<evidence type="ECO:0000259" key="1">
    <source>
        <dbReference type="SMART" id="SM00922"/>
    </source>
</evidence>
<feature type="domain" description="Mandelate racemase/muconate lactonizing enzyme C-terminal" evidence="1">
    <location>
        <begin position="138"/>
        <end position="248"/>
    </location>
</feature>
<dbReference type="PANTHER" id="PTHR48080:SF6">
    <property type="entry name" value="STARVATION-SENSING PROTEIN RSPA"/>
    <property type="match status" value="1"/>
</dbReference>
<reference evidence="2" key="1">
    <citation type="submission" date="2020-05" db="EMBL/GenBank/DDBJ databases">
        <authorList>
            <person name="Chiriac C."/>
            <person name="Salcher M."/>
            <person name="Ghai R."/>
            <person name="Kavagutti S V."/>
        </authorList>
    </citation>
    <scope>NUCLEOTIDE SEQUENCE</scope>
</reference>